<reference evidence="6 7" key="2">
    <citation type="submission" date="2019-09" db="EMBL/GenBank/DDBJ databases">
        <authorList>
            <person name="Jin C."/>
        </authorList>
    </citation>
    <scope>NUCLEOTIDE SEQUENCE [LARGE SCALE GENOMIC DNA]</scope>
    <source>
        <strain evidence="6 7">AN110305</strain>
    </source>
</reference>
<dbReference type="GO" id="GO:0000976">
    <property type="term" value="F:transcription cis-regulatory region binding"/>
    <property type="evidence" value="ECO:0007669"/>
    <property type="project" value="TreeGrafter"/>
</dbReference>
<dbReference type="InterPro" id="IPR009057">
    <property type="entry name" value="Homeodomain-like_sf"/>
</dbReference>
<dbReference type="Proteomes" id="UP000323454">
    <property type="component" value="Unassembled WGS sequence"/>
</dbReference>
<feature type="domain" description="HTH tetR-type" evidence="5">
    <location>
        <begin position="8"/>
        <end position="68"/>
    </location>
</feature>
<keyword evidence="2 4" id="KW-0238">DNA-binding</keyword>
<evidence type="ECO:0000256" key="3">
    <source>
        <dbReference type="ARBA" id="ARBA00023163"/>
    </source>
</evidence>
<dbReference type="AlphaFoldDB" id="A0A5B2XPV4"/>
<dbReference type="InterPro" id="IPR036271">
    <property type="entry name" value="Tet_transcr_reg_TetR-rel_C_sf"/>
</dbReference>
<protein>
    <submittedName>
        <fullName evidence="6">TetR/AcrR family transcriptional regulator</fullName>
    </submittedName>
</protein>
<name>A0A5B2XPV4_9PSEU</name>
<keyword evidence="1" id="KW-0805">Transcription regulation</keyword>
<dbReference type="InterPro" id="IPR054126">
    <property type="entry name" value="CprB_TetR_C"/>
</dbReference>
<gene>
    <name evidence="6" type="ORF">F0L68_07515</name>
</gene>
<dbReference type="Gene3D" id="1.10.357.10">
    <property type="entry name" value="Tetracycline Repressor, domain 2"/>
    <property type="match status" value="1"/>
</dbReference>
<dbReference type="Pfam" id="PF21935">
    <property type="entry name" value="TetR_C_45"/>
    <property type="match status" value="1"/>
</dbReference>
<dbReference type="Pfam" id="PF00440">
    <property type="entry name" value="TetR_N"/>
    <property type="match status" value="1"/>
</dbReference>
<evidence type="ECO:0000256" key="1">
    <source>
        <dbReference type="ARBA" id="ARBA00023015"/>
    </source>
</evidence>
<dbReference type="EMBL" id="VUOB01000010">
    <property type="protein sequence ID" value="KAA2264902.1"/>
    <property type="molecule type" value="Genomic_DNA"/>
</dbReference>
<comment type="caution">
    <text evidence="6">The sequence shown here is derived from an EMBL/GenBank/DDBJ whole genome shotgun (WGS) entry which is preliminary data.</text>
</comment>
<accession>A0A5B2XPV4</accession>
<dbReference type="PROSITE" id="PS50977">
    <property type="entry name" value="HTH_TETR_2"/>
    <property type="match status" value="1"/>
</dbReference>
<evidence type="ECO:0000313" key="6">
    <source>
        <dbReference type="EMBL" id="KAA2264902.1"/>
    </source>
</evidence>
<proteinExistence type="predicted"/>
<keyword evidence="3" id="KW-0804">Transcription</keyword>
<dbReference type="PANTHER" id="PTHR30055">
    <property type="entry name" value="HTH-TYPE TRANSCRIPTIONAL REGULATOR RUTR"/>
    <property type="match status" value="1"/>
</dbReference>
<sequence length="204" mass="22637">MPQQHRARVTREVILQAAAEEFDRVGYAGAPLSAILERGGLTKGAFYFHFSSKEALAEALVRAQDEAWPSVRREWLARRLDPLRTLVGIVNEVVGLLARDVVLRAGMRLVEEESAAPVGLPVPAWDWQRVFEDLLDEAMRCGQLRADADPCEAARVLRGAVMGARVISTTTSGCAEYPARMHEVWRYLLPGLAAPQWLAEWSSS</sequence>
<evidence type="ECO:0000313" key="7">
    <source>
        <dbReference type="Proteomes" id="UP000323454"/>
    </source>
</evidence>
<dbReference type="InterPro" id="IPR050109">
    <property type="entry name" value="HTH-type_TetR-like_transc_reg"/>
</dbReference>
<dbReference type="GO" id="GO:0003700">
    <property type="term" value="F:DNA-binding transcription factor activity"/>
    <property type="evidence" value="ECO:0007669"/>
    <property type="project" value="TreeGrafter"/>
</dbReference>
<keyword evidence="7" id="KW-1185">Reference proteome</keyword>
<evidence type="ECO:0000259" key="5">
    <source>
        <dbReference type="PROSITE" id="PS50977"/>
    </source>
</evidence>
<organism evidence="6 7">
    <name type="scientific">Solihabitans fulvus</name>
    <dbReference type="NCBI Taxonomy" id="1892852"/>
    <lineage>
        <taxon>Bacteria</taxon>
        <taxon>Bacillati</taxon>
        <taxon>Actinomycetota</taxon>
        <taxon>Actinomycetes</taxon>
        <taxon>Pseudonocardiales</taxon>
        <taxon>Pseudonocardiaceae</taxon>
        <taxon>Solihabitans</taxon>
    </lineage>
</organism>
<evidence type="ECO:0000256" key="2">
    <source>
        <dbReference type="ARBA" id="ARBA00023125"/>
    </source>
</evidence>
<dbReference type="InterPro" id="IPR047923">
    <property type="entry name" value="ArpA-like"/>
</dbReference>
<dbReference type="NCBIfam" id="NF041196">
    <property type="entry name" value="ScbR_bind_reg"/>
    <property type="match status" value="1"/>
</dbReference>
<dbReference type="InterPro" id="IPR001647">
    <property type="entry name" value="HTH_TetR"/>
</dbReference>
<dbReference type="PANTHER" id="PTHR30055:SF234">
    <property type="entry name" value="HTH-TYPE TRANSCRIPTIONAL REGULATOR BETI"/>
    <property type="match status" value="1"/>
</dbReference>
<reference evidence="6 7" key="1">
    <citation type="submission" date="2019-09" db="EMBL/GenBank/DDBJ databases">
        <title>Goodfellowia gen. nov., a new genus of the Pseudonocardineae related to Actinoalloteichus, containing Goodfellowia coeruleoviolacea gen. nov., comb. nov. gen. nov., comb. nov.</title>
        <authorList>
            <person name="Labeda D."/>
        </authorList>
    </citation>
    <scope>NUCLEOTIDE SEQUENCE [LARGE SCALE GENOMIC DNA]</scope>
    <source>
        <strain evidence="6 7">AN110305</strain>
    </source>
</reference>
<dbReference type="SUPFAM" id="SSF46689">
    <property type="entry name" value="Homeodomain-like"/>
    <property type="match status" value="1"/>
</dbReference>
<dbReference type="SUPFAM" id="SSF48498">
    <property type="entry name" value="Tetracyclin repressor-like, C-terminal domain"/>
    <property type="match status" value="1"/>
</dbReference>
<evidence type="ECO:0000256" key="4">
    <source>
        <dbReference type="PROSITE-ProRule" id="PRU00335"/>
    </source>
</evidence>
<feature type="DNA-binding region" description="H-T-H motif" evidence="4">
    <location>
        <begin position="31"/>
        <end position="50"/>
    </location>
</feature>
<dbReference type="OrthoDB" id="3237195at2"/>
<dbReference type="RefSeq" id="WP_149848698.1">
    <property type="nucleotide sequence ID" value="NZ_VUOB01000010.1"/>
</dbReference>
<dbReference type="PRINTS" id="PR00455">
    <property type="entry name" value="HTHTETR"/>
</dbReference>